<feature type="domain" description="Methyl-accepting transducer" evidence="4">
    <location>
        <begin position="17"/>
        <end position="58"/>
    </location>
</feature>
<evidence type="ECO:0000256" key="2">
    <source>
        <dbReference type="ARBA" id="ARBA00029447"/>
    </source>
</evidence>
<accession>A0A0V8QB74</accession>
<evidence type="ECO:0000259" key="4">
    <source>
        <dbReference type="PROSITE" id="PS50111"/>
    </source>
</evidence>
<evidence type="ECO:0000313" key="5">
    <source>
        <dbReference type="EMBL" id="KSV57635.1"/>
    </source>
</evidence>
<reference evidence="5 6" key="1">
    <citation type="submission" date="2015-11" db="EMBL/GenBank/DDBJ databases">
        <title>Butyribacter intestini gen. nov., sp. nov., a butyric acid-producing bacterium of the family Lachnospiraceae isolated from the human faeces.</title>
        <authorList>
            <person name="Zou Y."/>
            <person name="Xue W."/>
            <person name="Luo G."/>
            <person name="Lv M."/>
        </authorList>
    </citation>
    <scope>NUCLEOTIDE SEQUENCE [LARGE SCALE GENOMIC DNA]</scope>
    <source>
        <strain evidence="5 6">ACET-33324</strain>
    </source>
</reference>
<dbReference type="InterPro" id="IPR051310">
    <property type="entry name" value="MCP_chemotaxis"/>
</dbReference>
<proteinExistence type="inferred from homology"/>
<evidence type="ECO:0000256" key="3">
    <source>
        <dbReference type="PROSITE-ProRule" id="PRU00284"/>
    </source>
</evidence>
<dbReference type="SUPFAM" id="SSF58104">
    <property type="entry name" value="Methyl-accepting chemotaxis protein (MCP) signaling domain"/>
    <property type="match status" value="1"/>
</dbReference>
<dbReference type="EMBL" id="LNAM01000208">
    <property type="protein sequence ID" value="KSV57635.1"/>
    <property type="molecule type" value="Genomic_DNA"/>
</dbReference>
<evidence type="ECO:0000313" key="6">
    <source>
        <dbReference type="Proteomes" id="UP000054874"/>
    </source>
</evidence>
<keyword evidence="3" id="KW-0807">Transducer</keyword>
<gene>
    <name evidence="5" type="ORF">ASU35_04295</name>
</gene>
<dbReference type="AlphaFoldDB" id="A0A0V8QB74"/>
<dbReference type="RefSeq" id="WP_058354131.1">
    <property type="nucleotide sequence ID" value="NZ_CABMMD010000208.1"/>
</dbReference>
<dbReference type="Pfam" id="PF00015">
    <property type="entry name" value="MCPsignal"/>
    <property type="match status" value="1"/>
</dbReference>
<dbReference type="PANTHER" id="PTHR43531:SF11">
    <property type="entry name" value="METHYL-ACCEPTING CHEMOTAXIS PROTEIN 3"/>
    <property type="match status" value="1"/>
</dbReference>
<dbReference type="GO" id="GO:0004888">
    <property type="term" value="F:transmembrane signaling receptor activity"/>
    <property type="evidence" value="ECO:0007669"/>
    <property type="project" value="TreeGrafter"/>
</dbReference>
<comment type="caution">
    <text evidence="5">The sequence shown here is derived from an EMBL/GenBank/DDBJ whole genome shotgun (WGS) entry which is preliminary data.</text>
</comment>
<dbReference type="PROSITE" id="PS50111">
    <property type="entry name" value="CHEMOTAXIS_TRANSDUC_2"/>
    <property type="match status" value="1"/>
</dbReference>
<keyword evidence="1" id="KW-0145">Chemotaxis</keyword>
<dbReference type="Gene3D" id="1.10.287.950">
    <property type="entry name" value="Methyl-accepting chemotaxis protein"/>
    <property type="match status" value="1"/>
</dbReference>
<dbReference type="GO" id="GO:0007165">
    <property type="term" value="P:signal transduction"/>
    <property type="evidence" value="ECO:0007669"/>
    <property type="project" value="UniProtKB-KW"/>
</dbReference>
<dbReference type="GO" id="GO:0005886">
    <property type="term" value="C:plasma membrane"/>
    <property type="evidence" value="ECO:0007669"/>
    <property type="project" value="TreeGrafter"/>
</dbReference>
<dbReference type="GO" id="GO:0006935">
    <property type="term" value="P:chemotaxis"/>
    <property type="evidence" value="ECO:0007669"/>
    <property type="project" value="UniProtKB-KW"/>
</dbReference>
<organism evidence="5 6">
    <name type="scientific">Acetivibrio ethanolgignens</name>
    <dbReference type="NCBI Taxonomy" id="290052"/>
    <lineage>
        <taxon>Bacteria</taxon>
        <taxon>Bacillati</taxon>
        <taxon>Bacillota</taxon>
        <taxon>Clostridia</taxon>
        <taxon>Eubacteriales</taxon>
        <taxon>Oscillospiraceae</taxon>
        <taxon>Acetivibrio</taxon>
    </lineage>
</organism>
<name>A0A0V8QB74_9FIRM</name>
<dbReference type="OrthoDB" id="1862723at2"/>
<protein>
    <recommendedName>
        <fullName evidence="4">Methyl-accepting transducer domain-containing protein</fullName>
    </recommendedName>
</protein>
<dbReference type="PANTHER" id="PTHR43531">
    <property type="entry name" value="PROTEIN ICFG"/>
    <property type="match status" value="1"/>
</dbReference>
<evidence type="ECO:0000256" key="1">
    <source>
        <dbReference type="ARBA" id="ARBA00022500"/>
    </source>
</evidence>
<comment type="similarity">
    <text evidence="2">Belongs to the methyl-accepting chemotaxis (MCP) protein family.</text>
</comment>
<sequence length="85" mass="9478">MIQKKQYCKKLETGFLQTNLLSLNASIEAVRAGEMGQDFAVVAQEVGSFADQSSKTVNTAVTNLSRMSEQSASCRKRQSFWKKLQ</sequence>
<dbReference type="Proteomes" id="UP000054874">
    <property type="component" value="Unassembled WGS sequence"/>
</dbReference>
<keyword evidence="6" id="KW-1185">Reference proteome</keyword>
<dbReference type="STRING" id="290052.ASU35_04295"/>
<dbReference type="InterPro" id="IPR004089">
    <property type="entry name" value="MCPsignal_dom"/>
</dbReference>